<protein>
    <submittedName>
        <fullName evidence="7">Two pore channel protein 2</fullName>
    </submittedName>
</protein>
<dbReference type="Proteomes" id="UP001249851">
    <property type="component" value="Unassembled WGS sequence"/>
</dbReference>
<dbReference type="Gene3D" id="1.20.120.350">
    <property type="entry name" value="Voltage-gated potassium channels. Chain C"/>
    <property type="match status" value="2"/>
</dbReference>
<evidence type="ECO:0000313" key="8">
    <source>
        <dbReference type="Proteomes" id="UP001249851"/>
    </source>
</evidence>
<feature type="transmembrane region" description="Helical" evidence="5">
    <location>
        <begin position="582"/>
        <end position="603"/>
    </location>
</feature>
<evidence type="ECO:0000256" key="3">
    <source>
        <dbReference type="ARBA" id="ARBA00022989"/>
    </source>
</evidence>
<dbReference type="Pfam" id="PF00520">
    <property type="entry name" value="Ion_trans"/>
    <property type="match status" value="2"/>
</dbReference>
<dbReference type="InterPro" id="IPR005821">
    <property type="entry name" value="Ion_trans_dom"/>
</dbReference>
<feature type="domain" description="Ion transport" evidence="6">
    <location>
        <begin position="66"/>
        <end position="317"/>
    </location>
</feature>
<feature type="transmembrane region" description="Helical" evidence="5">
    <location>
        <begin position="675"/>
        <end position="698"/>
    </location>
</feature>
<evidence type="ECO:0000256" key="4">
    <source>
        <dbReference type="ARBA" id="ARBA00023136"/>
    </source>
</evidence>
<feature type="transmembrane region" description="Helical" evidence="5">
    <location>
        <begin position="65"/>
        <end position="82"/>
    </location>
</feature>
<dbReference type="Gene3D" id="1.10.287.70">
    <property type="match status" value="2"/>
</dbReference>
<dbReference type="SUPFAM" id="SSF81324">
    <property type="entry name" value="Voltage-gated potassium channels"/>
    <property type="match status" value="2"/>
</dbReference>
<accession>A0AAD9R4Z9</accession>
<comment type="subcellular location">
    <subcellularLocation>
        <location evidence="1">Membrane</location>
        <topology evidence="1">Multi-pass membrane protein</topology>
    </subcellularLocation>
</comment>
<evidence type="ECO:0000256" key="1">
    <source>
        <dbReference type="ARBA" id="ARBA00004141"/>
    </source>
</evidence>
<organism evidence="7 8">
    <name type="scientific">Acropora cervicornis</name>
    <name type="common">Staghorn coral</name>
    <dbReference type="NCBI Taxonomy" id="6130"/>
    <lineage>
        <taxon>Eukaryota</taxon>
        <taxon>Metazoa</taxon>
        <taxon>Cnidaria</taxon>
        <taxon>Anthozoa</taxon>
        <taxon>Hexacorallia</taxon>
        <taxon>Scleractinia</taxon>
        <taxon>Astrocoeniina</taxon>
        <taxon>Acroporidae</taxon>
        <taxon>Acropora</taxon>
    </lineage>
</organism>
<feature type="transmembrane region" description="Helical" evidence="5">
    <location>
        <begin position="504"/>
        <end position="526"/>
    </location>
</feature>
<name>A0AAD9R4Z9_ACRCE</name>
<evidence type="ECO:0000256" key="2">
    <source>
        <dbReference type="ARBA" id="ARBA00022692"/>
    </source>
</evidence>
<feature type="domain" description="Ion transport" evidence="6">
    <location>
        <begin position="434"/>
        <end position="702"/>
    </location>
</feature>
<dbReference type="PANTHER" id="PTHR46768">
    <property type="entry name" value="TWO PORE CALCIUM CHANNEL PROTEIN 2"/>
    <property type="match status" value="1"/>
</dbReference>
<dbReference type="PANTHER" id="PTHR46768:SF1">
    <property type="entry name" value="TWO PORE CHANNEL PROTEIN 2"/>
    <property type="match status" value="1"/>
</dbReference>
<evidence type="ECO:0000259" key="6">
    <source>
        <dbReference type="Pfam" id="PF00520"/>
    </source>
</evidence>
<evidence type="ECO:0000256" key="5">
    <source>
        <dbReference type="SAM" id="Phobius"/>
    </source>
</evidence>
<feature type="transmembrane region" description="Helical" evidence="5">
    <location>
        <begin position="199"/>
        <end position="221"/>
    </location>
</feature>
<feature type="transmembrane region" description="Helical" evidence="5">
    <location>
        <begin position="435"/>
        <end position="455"/>
    </location>
</feature>
<dbReference type="GO" id="GO:0022832">
    <property type="term" value="F:voltage-gated channel activity"/>
    <property type="evidence" value="ECO:0007669"/>
    <property type="project" value="InterPro"/>
</dbReference>
<reference evidence="7" key="1">
    <citation type="journal article" date="2023" name="G3 (Bethesda)">
        <title>Whole genome assembly and annotation of the endangered Caribbean coral Acropora cervicornis.</title>
        <authorList>
            <person name="Selwyn J.D."/>
            <person name="Vollmer S.V."/>
        </authorList>
    </citation>
    <scope>NUCLEOTIDE SEQUENCE</scope>
    <source>
        <strain evidence="7">K2</strain>
    </source>
</reference>
<dbReference type="InterPro" id="IPR028798">
    <property type="entry name" value="TPC2"/>
</dbReference>
<dbReference type="EMBL" id="JARQWQ010000003">
    <property type="protein sequence ID" value="KAK2573162.1"/>
    <property type="molecule type" value="Genomic_DNA"/>
</dbReference>
<feature type="transmembrane region" description="Helical" evidence="5">
    <location>
        <begin position="140"/>
        <end position="161"/>
    </location>
</feature>
<dbReference type="GO" id="GO:0015280">
    <property type="term" value="F:ligand-gated sodium channel activity"/>
    <property type="evidence" value="ECO:0007669"/>
    <property type="project" value="TreeGrafter"/>
</dbReference>
<dbReference type="InterPro" id="IPR027359">
    <property type="entry name" value="Volt_channel_dom_sf"/>
</dbReference>
<dbReference type="GO" id="GO:0019722">
    <property type="term" value="P:calcium-mediated signaling"/>
    <property type="evidence" value="ECO:0007669"/>
    <property type="project" value="TreeGrafter"/>
</dbReference>
<keyword evidence="8" id="KW-1185">Reference proteome</keyword>
<keyword evidence="2 5" id="KW-0812">Transmembrane</keyword>
<keyword evidence="3 5" id="KW-1133">Transmembrane helix</keyword>
<proteinExistence type="predicted"/>
<dbReference type="GO" id="GO:0097682">
    <property type="term" value="F:intracellularly phosphatidylinositol-3,5-bisphosphate-gated monatomic cation channel activity"/>
    <property type="evidence" value="ECO:0007669"/>
    <property type="project" value="TreeGrafter"/>
</dbReference>
<sequence>METMEVATPILGKEDLPDDLHEDGIGHTINQAAVFLEDAVKYRSIHHKVDSKSLWMYRWYYSKPLRWGFSLVIFLNLMLAFVEKPSSFTSTSDPRFRGKRPDPPCGVTECVEIVFLLCFVCDLFMKSQFLGRKTFLKSRWLLTYCILLTICFCDVLVSISAGCKEHIRIRRVLRPFFLLQNSSLMKKLLHAIKRTVPEILSVLFLLLLHLWFFAMCGMLMFPQKAKTRSNKTLADIECSPEQMRAEIGVECEGNYYFPKLEVSLRSLLVLLTTANNPDVMMYAYMKNRLYAVFFIIFTMIGLYFFLNLLTAIIYNQFRGYLTSSLQASFFRRRVGIRAAFEVLLQIQDPDSDLPHDTISSEHARRAIEKAQIGSTGRQLVRNALSRNSTGHLTAREFQDLFDVLVKVTRRRQRPAMSYVQNFVLRNIQVLVSQKVFDYVSDFVVAVNVVVISVLLEYEQDTLWENPKSIIGIANFFFVLYYALEQLVKLWALGCQRYRSSMVNIYAGVVTSALVLAEISYVSLYGFPFSNYSQEKLSENSLRNLTQIINILITFRLLRIVPNVRALSLILETLLKLLKNLRPFAGIIVAVYYVFAVLGMMLFANVSDPSDVGKQETRLLNKKCGTFDQLQYYANNFDDFFAALVVLWDLMVVNNWHVFLKEYSIVVSWWAQLYFVAWYLISVILVINLFVALILEAFVSQWETKQRRQRQSSVTQTDATTIEGDRFHQLFSSSLVEPLEEDIMQELRGHVHCEFQVSDQSSSEHIRPRRRTAVNFRL</sequence>
<evidence type="ECO:0000313" key="7">
    <source>
        <dbReference type="EMBL" id="KAK2573162.1"/>
    </source>
</evidence>
<feature type="transmembrane region" description="Helical" evidence="5">
    <location>
        <begin position="289"/>
        <end position="314"/>
    </location>
</feature>
<keyword evidence="4 5" id="KW-0472">Membrane</keyword>
<gene>
    <name evidence="7" type="ORF">P5673_002210</name>
</gene>
<feature type="transmembrane region" description="Helical" evidence="5">
    <location>
        <begin position="467"/>
        <end position="483"/>
    </location>
</feature>
<dbReference type="GO" id="GO:0005765">
    <property type="term" value="C:lysosomal membrane"/>
    <property type="evidence" value="ECO:0007669"/>
    <property type="project" value="InterPro"/>
</dbReference>
<comment type="caution">
    <text evidence="7">The sequence shown here is derived from an EMBL/GenBank/DDBJ whole genome shotgun (WGS) entry which is preliminary data.</text>
</comment>
<dbReference type="AlphaFoldDB" id="A0AAD9R4Z9"/>
<dbReference type="GO" id="GO:0075509">
    <property type="term" value="P:endocytosis involved in viral entry into host cell"/>
    <property type="evidence" value="ECO:0007669"/>
    <property type="project" value="TreeGrafter"/>
</dbReference>
<reference evidence="7" key="2">
    <citation type="journal article" date="2023" name="Science">
        <title>Genomic signatures of disease resistance in endangered staghorn corals.</title>
        <authorList>
            <person name="Vollmer S.V."/>
            <person name="Selwyn J.D."/>
            <person name="Despard B.A."/>
            <person name="Roesel C.L."/>
        </authorList>
    </citation>
    <scope>NUCLEOTIDE SEQUENCE</scope>
    <source>
        <strain evidence="7">K2</strain>
    </source>
</reference>